<sequence length="925" mass="102773">MVVGDETQAGHAEYTRYDGAEIGLSYDVEGDIQVYGEVGQQTEIQLGTLADPNLMPLVSYSLNMPLDEDGTTIEATGQLDTLAYNTQLVEDHPIAGMSYYFNQEDDSYLSAPAQDNIKPTDAVSFRVDIKPQTSGGEVFSIAGGAHKLMVNSDNSLTYTIHNAQGKHEVTSAPLTQQQWHEVAGQYHKGKLTLQVNSQINQSDVDNSTLNYGITSKGLTVGEQYTGHISGLRFFNPNSQPLVTFDDGSTQKALTLANTQTDLKVKSNGQLNANGQSMQHLRVGINYHGQKTYVGVVDKTLFTQIASYQYERYKPEGYALVYERKKYVGVPFIPTAHAFSFSDVWEGATSAVKGAVSFLIPFESLQEFYKQANYLIKDDSRFDSFEMAMAGIEIFTIIPVAKPLKALTFAMKKIFRPLKGKPFMGALGGVVGKLGEDVINGKFDRVIDMLPMLIIVGEMALNSEARESLLILVDSISSADDIFIWADYLKESINDDDPLALDNNLAMAPPSLLSTALFGSVAYAKNRAKKDENDKLENAAKASRKLVKTLSKFKNLPNKQKLVEGVESAVKAMKGATTKEFKSFLKSEKALSAAMGIGSAAFVRLLKNSGNLRMSPATIVGLLAYIESRREPDICTSTNGCIPFDSEVRRKILSNLYFNAFTRAIFTDQYGEPSNSGALFQLMMVSINHLSYELGDSANKVVDIESTFKLNLYGQNKLGVERLVGKQERRIDIVLAGSNPSGELGVSNKWIEVKSLSGYKRNSSTGAWRESGFAKKLWARYEWADRKTSQKGKVYTPLGSVHKEFFLDRVAQNGYEDNKIFKSDIQWYLQSFTRATVKGYDKNQIKYAREQIRQLPTSKPHNDGRHYISLGFEHELTDNVNYFVGSTLSLFSIKSWILKEASDEALDLLFEDFPKEAIEKLMQVNY</sequence>
<organism evidence="1 2">
    <name type="scientific">Saccharobesus litoralis</name>
    <dbReference type="NCBI Taxonomy" id="2172099"/>
    <lineage>
        <taxon>Bacteria</taxon>
        <taxon>Pseudomonadati</taxon>
        <taxon>Pseudomonadota</taxon>
        <taxon>Gammaproteobacteria</taxon>
        <taxon>Alteromonadales</taxon>
        <taxon>Alteromonadaceae</taxon>
        <taxon>Saccharobesus</taxon>
    </lineage>
</organism>
<reference evidence="1 2" key="1">
    <citation type="submission" date="2018-01" db="EMBL/GenBank/DDBJ databases">
        <title>Genome sequence of a Cantenovulum-like bacteria.</title>
        <authorList>
            <person name="Tan W.R."/>
            <person name="Lau N.-S."/>
            <person name="Go F."/>
            <person name="Amirul A.-A.A."/>
        </authorList>
    </citation>
    <scope>NUCLEOTIDE SEQUENCE [LARGE SCALE GENOMIC DNA]</scope>
    <source>
        <strain evidence="1 2">CCB-QB4</strain>
    </source>
</reference>
<dbReference type="InterPro" id="IPR013320">
    <property type="entry name" value="ConA-like_dom_sf"/>
</dbReference>
<proteinExistence type="predicted"/>
<name>A0A2S0VPY0_9ALTE</name>
<dbReference type="KEGG" id="cate:C2869_07370"/>
<dbReference type="EMBL" id="CP026604">
    <property type="protein sequence ID" value="AWB66259.1"/>
    <property type="molecule type" value="Genomic_DNA"/>
</dbReference>
<evidence type="ECO:0000313" key="1">
    <source>
        <dbReference type="EMBL" id="AWB66259.1"/>
    </source>
</evidence>
<dbReference type="Proteomes" id="UP000244441">
    <property type="component" value="Chromosome"/>
</dbReference>
<dbReference type="Gene3D" id="2.60.120.200">
    <property type="match status" value="1"/>
</dbReference>
<evidence type="ECO:0000313" key="2">
    <source>
        <dbReference type="Proteomes" id="UP000244441"/>
    </source>
</evidence>
<keyword evidence="2" id="KW-1185">Reference proteome</keyword>
<dbReference type="SUPFAM" id="SSF49899">
    <property type="entry name" value="Concanavalin A-like lectins/glucanases"/>
    <property type="match status" value="1"/>
</dbReference>
<accession>A0A2S0VPY0</accession>
<protein>
    <submittedName>
        <fullName evidence="1">Uncharacterized protein</fullName>
    </submittedName>
</protein>
<gene>
    <name evidence="1" type="ORF">C2869_07370</name>
</gene>
<dbReference type="Pfam" id="PF13385">
    <property type="entry name" value="Laminin_G_3"/>
    <property type="match status" value="1"/>
</dbReference>
<dbReference type="AlphaFoldDB" id="A0A2S0VPY0"/>